<dbReference type="PANTHER" id="PTHR31286">
    <property type="entry name" value="GLYCINE-RICH CELL WALL STRUCTURAL PROTEIN 1.8-LIKE"/>
    <property type="match status" value="1"/>
</dbReference>
<dbReference type="EMBL" id="JAQIZT010000012">
    <property type="protein sequence ID" value="KAJ6976356.1"/>
    <property type="molecule type" value="Genomic_DNA"/>
</dbReference>
<keyword evidence="2" id="KW-0812">Transmembrane</keyword>
<feature type="transmembrane region" description="Helical" evidence="2">
    <location>
        <begin position="468"/>
        <end position="486"/>
    </location>
</feature>
<evidence type="ECO:0000256" key="2">
    <source>
        <dbReference type="SAM" id="Phobius"/>
    </source>
</evidence>
<name>A0AAD6Q2C6_9ROSI</name>
<reference evidence="4" key="1">
    <citation type="journal article" date="2023" name="Mol. Ecol. Resour.">
        <title>Chromosome-level genome assembly of a triploid poplar Populus alba 'Berolinensis'.</title>
        <authorList>
            <person name="Chen S."/>
            <person name="Yu Y."/>
            <person name="Wang X."/>
            <person name="Wang S."/>
            <person name="Zhang T."/>
            <person name="Zhou Y."/>
            <person name="He R."/>
            <person name="Meng N."/>
            <person name="Wang Y."/>
            <person name="Liu W."/>
            <person name="Liu Z."/>
            <person name="Liu J."/>
            <person name="Guo Q."/>
            <person name="Huang H."/>
            <person name="Sederoff R.R."/>
            <person name="Wang G."/>
            <person name="Qu G."/>
            <person name="Chen S."/>
        </authorList>
    </citation>
    <scope>NUCLEOTIDE SEQUENCE</scope>
    <source>
        <strain evidence="4">SC-2020</strain>
    </source>
</reference>
<comment type="caution">
    <text evidence="4">The sequence shown here is derived from an EMBL/GenBank/DDBJ whole genome shotgun (WGS) entry which is preliminary data.</text>
</comment>
<feature type="transmembrane region" description="Helical" evidence="2">
    <location>
        <begin position="493"/>
        <end position="514"/>
    </location>
</feature>
<feature type="region of interest" description="Disordered" evidence="1">
    <location>
        <begin position="65"/>
        <end position="110"/>
    </location>
</feature>
<keyword evidence="2" id="KW-1133">Transmembrane helix</keyword>
<dbReference type="Proteomes" id="UP001164929">
    <property type="component" value="Chromosome 12"/>
</dbReference>
<sequence>MGAEEYSVASPVETVSLIISMRHSLCAARVSSRICSPEQSPSPSHTPHRSKVIFAEFVNLSSESRVLSPRQGKSMASLNSSASSSQCPSNGGHPTDSNHPPLSCPTERVPYPLVTTTPRPGYGSAPLTGVAPGISPSLIHFPDVSSAAACPIQSVDVHEPVDKWKHCLVGYVAGKFPGYSAMQSYINRTWQHEVHFSMHDSGWLLFDFSSEITMLDVLGSGPYAIFGRPIVLQIMPEFFDFQFTEITSMPTWVRFPNLPLRCWNNICLTKIASMVGKPIHCDGPTAQMTRISYARVLIEIDLLSELKTSVNVLLPNGTLLVQHLVYESLPRFCKHCKSLGHSMLTCNKGHIRTRKRLHATSTRSASTSTSAETAAVEKQSPYCASPSCNFREDPVSSEAAVMALQPSSSQPPDCKSTKADTSVLVALGQKPNTHKIPRRQYLTRSKAAASSYEEPITVSVSQAMDGSLFAFILGLVLLLLYAECFVPRSHTGFVLLLPQSIGMAGGVWLFGWLLCMKDVHAMRL</sequence>
<accession>A0AAD6Q2C6</accession>
<evidence type="ECO:0000313" key="5">
    <source>
        <dbReference type="Proteomes" id="UP001164929"/>
    </source>
</evidence>
<keyword evidence="5" id="KW-1185">Reference proteome</keyword>
<feature type="compositionally biased region" description="Low complexity" evidence="1">
    <location>
        <begin position="74"/>
        <end position="89"/>
    </location>
</feature>
<dbReference type="Pfam" id="PF14111">
    <property type="entry name" value="DUF4283"/>
    <property type="match status" value="1"/>
</dbReference>
<organism evidence="4 5">
    <name type="scientific">Populus alba x Populus x berolinensis</name>
    <dbReference type="NCBI Taxonomy" id="444605"/>
    <lineage>
        <taxon>Eukaryota</taxon>
        <taxon>Viridiplantae</taxon>
        <taxon>Streptophyta</taxon>
        <taxon>Embryophyta</taxon>
        <taxon>Tracheophyta</taxon>
        <taxon>Spermatophyta</taxon>
        <taxon>Magnoliopsida</taxon>
        <taxon>eudicotyledons</taxon>
        <taxon>Gunneridae</taxon>
        <taxon>Pentapetalae</taxon>
        <taxon>rosids</taxon>
        <taxon>fabids</taxon>
        <taxon>Malpighiales</taxon>
        <taxon>Salicaceae</taxon>
        <taxon>Saliceae</taxon>
        <taxon>Populus</taxon>
    </lineage>
</organism>
<feature type="domain" description="DUF4283" evidence="3">
    <location>
        <begin position="162"/>
        <end position="241"/>
    </location>
</feature>
<keyword evidence="2" id="KW-0472">Membrane</keyword>
<protein>
    <recommendedName>
        <fullName evidence="3">DUF4283 domain-containing protein</fullName>
    </recommendedName>
</protein>
<dbReference type="AlphaFoldDB" id="A0AAD6Q2C6"/>
<evidence type="ECO:0000313" key="4">
    <source>
        <dbReference type="EMBL" id="KAJ6976356.1"/>
    </source>
</evidence>
<gene>
    <name evidence="4" type="ORF">NC653_028469</name>
</gene>
<dbReference type="PANTHER" id="PTHR31286:SF168">
    <property type="entry name" value="DUF4283 DOMAIN-CONTAINING PROTEIN"/>
    <property type="match status" value="1"/>
</dbReference>
<evidence type="ECO:0000259" key="3">
    <source>
        <dbReference type="Pfam" id="PF14111"/>
    </source>
</evidence>
<evidence type="ECO:0000256" key="1">
    <source>
        <dbReference type="SAM" id="MobiDB-lite"/>
    </source>
</evidence>
<proteinExistence type="predicted"/>
<dbReference type="InterPro" id="IPR025558">
    <property type="entry name" value="DUF4283"/>
</dbReference>
<dbReference type="InterPro" id="IPR040256">
    <property type="entry name" value="At4g02000-like"/>
</dbReference>